<keyword evidence="8 11" id="KW-1133">Transmembrane helix</keyword>
<evidence type="ECO:0000256" key="5">
    <source>
        <dbReference type="ARBA" id="ARBA00022679"/>
    </source>
</evidence>
<organism evidence="14 15">
    <name type="scientific">Ammonicoccus fulvus</name>
    <dbReference type="NCBI Taxonomy" id="3138240"/>
    <lineage>
        <taxon>Bacteria</taxon>
        <taxon>Bacillati</taxon>
        <taxon>Actinomycetota</taxon>
        <taxon>Actinomycetes</taxon>
        <taxon>Propionibacteriales</taxon>
        <taxon>Propionibacteriaceae</taxon>
        <taxon>Ammonicoccus</taxon>
    </lineage>
</organism>
<feature type="domain" description="Histidine kinase" evidence="12">
    <location>
        <begin position="262"/>
        <end position="475"/>
    </location>
</feature>
<keyword evidence="7 14" id="KW-0418">Kinase</keyword>
<evidence type="ECO:0000256" key="8">
    <source>
        <dbReference type="ARBA" id="ARBA00022989"/>
    </source>
</evidence>
<dbReference type="RefSeq" id="WP_425307853.1">
    <property type="nucleotide sequence ID" value="NZ_CP154795.1"/>
</dbReference>
<evidence type="ECO:0000256" key="11">
    <source>
        <dbReference type="SAM" id="Phobius"/>
    </source>
</evidence>
<dbReference type="InterPro" id="IPR050428">
    <property type="entry name" value="TCS_sensor_his_kinase"/>
</dbReference>
<evidence type="ECO:0000256" key="2">
    <source>
        <dbReference type="ARBA" id="ARBA00004236"/>
    </source>
</evidence>
<dbReference type="Gene3D" id="1.10.287.130">
    <property type="match status" value="1"/>
</dbReference>
<evidence type="ECO:0000256" key="1">
    <source>
        <dbReference type="ARBA" id="ARBA00000085"/>
    </source>
</evidence>
<dbReference type="EC" id="2.7.13.3" evidence="3"/>
<evidence type="ECO:0000313" key="15">
    <source>
        <dbReference type="Proteomes" id="UP001442841"/>
    </source>
</evidence>
<keyword evidence="9" id="KW-0902">Two-component regulatory system</keyword>
<dbReference type="PANTHER" id="PTHR45436">
    <property type="entry name" value="SENSOR HISTIDINE KINASE YKOH"/>
    <property type="match status" value="1"/>
</dbReference>
<feature type="transmembrane region" description="Helical" evidence="11">
    <location>
        <begin position="181"/>
        <end position="201"/>
    </location>
</feature>
<dbReference type="InterPro" id="IPR004358">
    <property type="entry name" value="Sig_transdc_His_kin-like_C"/>
</dbReference>
<dbReference type="InterPro" id="IPR003660">
    <property type="entry name" value="HAMP_dom"/>
</dbReference>
<dbReference type="InterPro" id="IPR003594">
    <property type="entry name" value="HATPase_dom"/>
</dbReference>
<dbReference type="Gene3D" id="3.30.565.10">
    <property type="entry name" value="Histidine kinase-like ATPase, C-terminal domain"/>
    <property type="match status" value="1"/>
</dbReference>
<keyword evidence="6 11" id="KW-0812">Transmembrane</keyword>
<dbReference type="SMART" id="SM00387">
    <property type="entry name" value="HATPase_c"/>
    <property type="match status" value="1"/>
</dbReference>
<dbReference type="Pfam" id="PF00672">
    <property type="entry name" value="HAMP"/>
    <property type="match status" value="1"/>
</dbReference>
<comment type="subcellular location">
    <subcellularLocation>
        <location evidence="2">Cell membrane</location>
    </subcellularLocation>
</comment>
<dbReference type="GO" id="GO:0016301">
    <property type="term" value="F:kinase activity"/>
    <property type="evidence" value="ECO:0007669"/>
    <property type="project" value="UniProtKB-KW"/>
</dbReference>
<dbReference type="PRINTS" id="PR00344">
    <property type="entry name" value="BCTRLSENSOR"/>
</dbReference>
<dbReference type="InterPro" id="IPR036890">
    <property type="entry name" value="HATPase_C_sf"/>
</dbReference>
<keyword evidence="15" id="KW-1185">Reference proteome</keyword>
<name>A0ABZ3FNM3_9ACTN</name>
<dbReference type="CDD" id="cd00082">
    <property type="entry name" value="HisKA"/>
    <property type="match status" value="1"/>
</dbReference>
<dbReference type="SMART" id="SM00388">
    <property type="entry name" value="HisKA"/>
    <property type="match status" value="1"/>
</dbReference>
<protein>
    <recommendedName>
        <fullName evidence="3">histidine kinase</fullName>
        <ecNumber evidence="3">2.7.13.3</ecNumber>
    </recommendedName>
</protein>
<comment type="catalytic activity">
    <reaction evidence="1">
        <text>ATP + protein L-histidine = ADP + protein N-phospho-L-histidine.</text>
        <dbReference type="EC" id="2.7.13.3"/>
    </reaction>
</comment>
<evidence type="ECO:0000256" key="3">
    <source>
        <dbReference type="ARBA" id="ARBA00012438"/>
    </source>
</evidence>
<keyword evidence="10 11" id="KW-0472">Membrane</keyword>
<feature type="transmembrane region" description="Helical" evidence="11">
    <location>
        <begin position="12"/>
        <end position="37"/>
    </location>
</feature>
<evidence type="ECO:0000256" key="10">
    <source>
        <dbReference type="ARBA" id="ARBA00023136"/>
    </source>
</evidence>
<dbReference type="PROSITE" id="PS50885">
    <property type="entry name" value="HAMP"/>
    <property type="match status" value="1"/>
</dbReference>
<evidence type="ECO:0000256" key="9">
    <source>
        <dbReference type="ARBA" id="ARBA00023012"/>
    </source>
</evidence>
<evidence type="ECO:0000256" key="6">
    <source>
        <dbReference type="ARBA" id="ARBA00022692"/>
    </source>
</evidence>
<evidence type="ECO:0000256" key="4">
    <source>
        <dbReference type="ARBA" id="ARBA00022553"/>
    </source>
</evidence>
<dbReference type="CDD" id="cd06225">
    <property type="entry name" value="HAMP"/>
    <property type="match status" value="1"/>
</dbReference>
<proteinExistence type="predicted"/>
<gene>
    <name evidence="14" type="ORF">AADG42_03560</name>
</gene>
<dbReference type="SUPFAM" id="SSF47384">
    <property type="entry name" value="Homodimeric domain of signal transducing histidine kinase"/>
    <property type="match status" value="1"/>
</dbReference>
<dbReference type="Pfam" id="PF02518">
    <property type="entry name" value="HATPase_c"/>
    <property type="match status" value="1"/>
</dbReference>
<evidence type="ECO:0000256" key="7">
    <source>
        <dbReference type="ARBA" id="ARBA00022777"/>
    </source>
</evidence>
<accession>A0ABZ3FNM3</accession>
<reference evidence="14 15" key="1">
    <citation type="submission" date="2024-04" db="EMBL/GenBank/DDBJ databases">
        <title>Isolation of an actinomycete strain from pig manure.</title>
        <authorList>
            <person name="Gong T."/>
            <person name="Yu Z."/>
            <person name="An M."/>
            <person name="Wei C."/>
            <person name="Yang W."/>
            <person name="Liu L."/>
        </authorList>
    </citation>
    <scope>NUCLEOTIDE SEQUENCE [LARGE SCALE GENOMIC DNA]</scope>
    <source>
        <strain evidence="14 15">ZF39</strain>
    </source>
</reference>
<evidence type="ECO:0000313" key="14">
    <source>
        <dbReference type="EMBL" id="XAN06423.1"/>
    </source>
</evidence>
<dbReference type="InterPro" id="IPR003661">
    <property type="entry name" value="HisK_dim/P_dom"/>
</dbReference>
<dbReference type="EMBL" id="CP154795">
    <property type="protein sequence ID" value="XAN06423.1"/>
    <property type="molecule type" value="Genomic_DNA"/>
</dbReference>
<dbReference type="SUPFAM" id="SSF158472">
    <property type="entry name" value="HAMP domain-like"/>
    <property type="match status" value="1"/>
</dbReference>
<dbReference type="Gene3D" id="6.10.340.10">
    <property type="match status" value="1"/>
</dbReference>
<feature type="domain" description="HAMP" evidence="13">
    <location>
        <begin position="202"/>
        <end position="254"/>
    </location>
</feature>
<keyword evidence="5" id="KW-0808">Transferase</keyword>
<sequence>MIRRPASPSARWRIVAWMVLVMALALAVVVVMVRGLLLTSVATRANNDVSQEIGEFRTFADDGIDPETGRTFTSTARMLEVYLSRQQPGSTELMLGVLPLEGAVIEQRGNLVSGPDVYDPLTDPVLMQRMEQASTGVHSSVAGTIRWGRIDIEVNGRVEGSLLVLNFTETEDQEAEDATRILILVALGALLVTVALSFMAAGQILRPLRLLQQTAEEVSDRDLTARIPVRGNDDLARLARTFNSMLDRLESAFDAQQQFVDDAGHELRTPITAIRGHLELLPLKTPAGQAETITLLTSELDRMSRIVNDLLALAKADQPNFVQPDNTDIGELTLDLDALAQALADRKWTLTHIADGVAVVDRQRVTQAVLQLLANAVQQTVVGDTIRLSSEFVDADGVPSVRFTVADTGPGVRPEDRDRIFQRFARGQGKTSGHAGAGLGLAIVHAIAIAHRGSVEVGGEYGEGAVFTLTLPVGDVRQPVADDLVDTEKVTVG</sequence>
<keyword evidence="4" id="KW-0597">Phosphoprotein</keyword>
<dbReference type="PROSITE" id="PS50109">
    <property type="entry name" value="HIS_KIN"/>
    <property type="match status" value="1"/>
</dbReference>
<dbReference type="InterPro" id="IPR005467">
    <property type="entry name" value="His_kinase_dom"/>
</dbReference>
<dbReference type="InterPro" id="IPR036097">
    <property type="entry name" value="HisK_dim/P_sf"/>
</dbReference>
<dbReference type="PANTHER" id="PTHR45436:SF5">
    <property type="entry name" value="SENSOR HISTIDINE KINASE TRCS"/>
    <property type="match status" value="1"/>
</dbReference>
<dbReference type="SMART" id="SM00304">
    <property type="entry name" value="HAMP"/>
    <property type="match status" value="1"/>
</dbReference>
<evidence type="ECO:0000259" key="12">
    <source>
        <dbReference type="PROSITE" id="PS50109"/>
    </source>
</evidence>
<dbReference type="SUPFAM" id="SSF55874">
    <property type="entry name" value="ATPase domain of HSP90 chaperone/DNA topoisomerase II/histidine kinase"/>
    <property type="match status" value="1"/>
</dbReference>
<dbReference type="Proteomes" id="UP001442841">
    <property type="component" value="Chromosome"/>
</dbReference>
<dbReference type="Pfam" id="PF00512">
    <property type="entry name" value="HisKA"/>
    <property type="match status" value="1"/>
</dbReference>
<evidence type="ECO:0000259" key="13">
    <source>
        <dbReference type="PROSITE" id="PS50885"/>
    </source>
</evidence>